<gene>
    <name evidence="3" type="ORF">Q2T77_32105</name>
</gene>
<dbReference type="Proteomes" id="UP001169027">
    <property type="component" value="Unassembled WGS sequence"/>
</dbReference>
<dbReference type="EMBL" id="JAUKVY010000033">
    <property type="protein sequence ID" value="MDO1536924.1"/>
    <property type="molecule type" value="Genomic_DNA"/>
</dbReference>
<keyword evidence="4" id="KW-1185">Reference proteome</keyword>
<feature type="domain" description="Response regulatory" evidence="2">
    <location>
        <begin position="3"/>
        <end position="119"/>
    </location>
</feature>
<dbReference type="PROSITE" id="PS50110">
    <property type="entry name" value="RESPONSE_REGULATORY"/>
    <property type="match status" value="1"/>
</dbReference>
<protein>
    <recommendedName>
        <fullName evidence="2">Response regulatory domain-containing protein</fullName>
    </recommendedName>
</protein>
<evidence type="ECO:0000259" key="2">
    <source>
        <dbReference type="PROSITE" id="PS50110"/>
    </source>
</evidence>
<name>A0ABT8SDD6_9BURK</name>
<keyword evidence="1" id="KW-0597">Phosphoprotein</keyword>
<organism evidence="3 4">
    <name type="scientific">Variovorax ginsengisoli</name>
    <dbReference type="NCBI Taxonomy" id="363844"/>
    <lineage>
        <taxon>Bacteria</taxon>
        <taxon>Pseudomonadati</taxon>
        <taxon>Pseudomonadota</taxon>
        <taxon>Betaproteobacteria</taxon>
        <taxon>Burkholderiales</taxon>
        <taxon>Comamonadaceae</taxon>
        <taxon>Variovorax</taxon>
    </lineage>
</organism>
<sequence length="119" mass="12493">MSKIMVIEEDVAMRVLISEWLACEGHDVRALPRQGSASDSTVALVILDLPHPRSRGDETACAVKAVRAAYPCAAVIGISTQLGRSLGVDSGAARALGVKRLLAKPCTREELLGAVAEAL</sequence>
<comment type="caution">
    <text evidence="3">The sequence shown here is derived from an EMBL/GenBank/DDBJ whole genome shotgun (WGS) entry which is preliminary data.</text>
</comment>
<reference evidence="3" key="1">
    <citation type="submission" date="2023-06" db="EMBL/GenBank/DDBJ databases">
        <authorList>
            <person name="Jiang Y."/>
            <person name="Liu Q."/>
        </authorList>
    </citation>
    <scope>NUCLEOTIDE SEQUENCE</scope>
    <source>
        <strain evidence="3">CGMCC 1.12090</strain>
    </source>
</reference>
<evidence type="ECO:0000313" key="4">
    <source>
        <dbReference type="Proteomes" id="UP001169027"/>
    </source>
</evidence>
<dbReference type="RefSeq" id="WP_301815139.1">
    <property type="nucleotide sequence ID" value="NZ_JAUJZH010000033.1"/>
</dbReference>
<feature type="modified residue" description="4-aspartylphosphate" evidence="1">
    <location>
        <position position="48"/>
    </location>
</feature>
<dbReference type="Gene3D" id="3.40.50.2300">
    <property type="match status" value="1"/>
</dbReference>
<dbReference type="SUPFAM" id="SSF52172">
    <property type="entry name" value="CheY-like"/>
    <property type="match status" value="1"/>
</dbReference>
<dbReference type="InterPro" id="IPR001789">
    <property type="entry name" value="Sig_transdc_resp-reg_receiver"/>
</dbReference>
<evidence type="ECO:0000256" key="1">
    <source>
        <dbReference type="PROSITE-ProRule" id="PRU00169"/>
    </source>
</evidence>
<proteinExistence type="predicted"/>
<accession>A0ABT8SDD6</accession>
<dbReference type="InterPro" id="IPR011006">
    <property type="entry name" value="CheY-like_superfamily"/>
</dbReference>
<evidence type="ECO:0000313" key="3">
    <source>
        <dbReference type="EMBL" id="MDO1536924.1"/>
    </source>
</evidence>